<reference evidence="3 4" key="1">
    <citation type="submission" date="2024-10" db="EMBL/GenBank/DDBJ databases">
        <title>The Natural Products Discovery Center: Release of the First 8490 Sequenced Strains for Exploring Actinobacteria Biosynthetic Diversity.</title>
        <authorList>
            <person name="Kalkreuter E."/>
            <person name="Kautsar S.A."/>
            <person name="Yang D."/>
            <person name="Bader C.D."/>
            <person name="Teijaro C.N."/>
            <person name="Fluegel L."/>
            <person name="Davis C.M."/>
            <person name="Simpson J.R."/>
            <person name="Lauterbach L."/>
            <person name="Steele A.D."/>
            <person name="Gui C."/>
            <person name="Meng S."/>
            <person name="Li G."/>
            <person name="Viehrig K."/>
            <person name="Ye F."/>
            <person name="Su P."/>
            <person name="Kiefer A.F."/>
            <person name="Nichols A."/>
            <person name="Cepeda A.J."/>
            <person name="Yan W."/>
            <person name="Fan B."/>
            <person name="Jiang Y."/>
            <person name="Adhikari A."/>
            <person name="Zheng C.-J."/>
            <person name="Schuster L."/>
            <person name="Cowan T.M."/>
            <person name="Smanski M.J."/>
            <person name="Chevrette M.G."/>
            <person name="De Carvalho L.P.S."/>
            <person name="Shen B."/>
        </authorList>
    </citation>
    <scope>NUCLEOTIDE SEQUENCE [LARGE SCALE GENOMIC DNA]</scope>
    <source>
        <strain evidence="3 4">NPDC007066</strain>
    </source>
</reference>
<dbReference type="InterPro" id="IPR001387">
    <property type="entry name" value="Cro/C1-type_HTH"/>
</dbReference>
<dbReference type="CDD" id="cd00093">
    <property type="entry name" value="HTH_XRE"/>
    <property type="match status" value="1"/>
</dbReference>
<evidence type="ECO:0000256" key="1">
    <source>
        <dbReference type="SAM" id="MobiDB-lite"/>
    </source>
</evidence>
<dbReference type="Gene3D" id="1.10.260.40">
    <property type="entry name" value="lambda repressor-like DNA-binding domains"/>
    <property type="match status" value="1"/>
</dbReference>
<dbReference type="RefSeq" id="WP_358281803.1">
    <property type="nucleotide sequence ID" value="NZ_JBEYGJ010000011.1"/>
</dbReference>
<evidence type="ECO:0000313" key="3">
    <source>
        <dbReference type="EMBL" id="MFE9224223.1"/>
    </source>
</evidence>
<dbReference type="PROSITE" id="PS50943">
    <property type="entry name" value="HTH_CROC1"/>
    <property type="match status" value="1"/>
</dbReference>
<organism evidence="3 4">
    <name type="scientific">Streptomyces massasporeus</name>
    <dbReference type="NCBI Taxonomy" id="67324"/>
    <lineage>
        <taxon>Bacteria</taxon>
        <taxon>Bacillati</taxon>
        <taxon>Actinomycetota</taxon>
        <taxon>Actinomycetes</taxon>
        <taxon>Kitasatosporales</taxon>
        <taxon>Streptomycetaceae</taxon>
        <taxon>Streptomyces</taxon>
    </lineage>
</organism>
<feature type="domain" description="HTH cro/C1-type" evidence="2">
    <location>
        <begin position="22"/>
        <end position="52"/>
    </location>
</feature>
<evidence type="ECO:0000259" key="2">
    <source>
        <dbReference type="PROSITE" id="PS50943"/>
    </source>
</evidence>
<dbReference type="Pfam" id="PF13560">
    <property type="entry name" value="HTH_31"/>
    <property type="match status" value="1"/>
</dbReference>
<evidence type="ECO:0000313" key="4">
    <source>
        <dbReference type="Proteomes" id="UP001601288"/>
    </source>
</evidence>
<dbReference type="InterPro" id="IPR010982">
    <property type="entry name" value="Lambda_DNA-bd_dom_sf"/>
</dbReference>
<dbReference type="Proteomes" id="UP001601288">
    <property type="component" value="Unassembled WGS sequence"/>
</dbReference>
<dbReference type="EMBL" id="JBIAFP010000003">
    <property type="protein sequence ID" value="MFE9224223.1"/>
    <property type="molecule type" value="Genomic_DNA"/>
</dbReference>
<keyword evidence="4" id="KW-1185">Reference proteome</keyword>
<proteinExistence type="predicted"/>
<dbReference type="SUPFAM" id="SSF47413">
    <property type="entry name" value="lambda repressor-like DNA-binding domains"/>
    <property type="match status" value="1"/>
</dbReference>
<gene>
    <name evidence="3" type="ORF">ACFYM3_06200</name>
</gene>
<comment type="caution">
    <text evidence="3">The sequence shown here is derived from an EMBL/GenBank/DDBJ whole genome shotgun (WGS) entry which is preliminary data.</text>
</comment>
<protein>
    <submittedName>
        <fullName evidence="3">Helix-turn-helix domain-containing protein</fullName>
    </submittedName>
</protein>
<feature type="compositionally biased region" description="Low complexity" evidence="1">
    <location>
        <begin position="77"/>
        <end position="96"/>
    </location>
</feature>
<sequence length="96" mass="10374">MPRPTPPDARPIARRRQVGERIRRVREQHDLTQLEACARYGVDVATYSRIEQATPPSWTPSSGLPTPSAWSARTREVSGPGAPVVTPAGAAGSARM</sequence>
<feature type="compositionally biased region" description="Polar residues" evidence="1">
    <location>
        <begin position="53"/>
        <end position="71"/>
    </location>
</feature>
<name>A0ABW6L6V4_9ACTN</name>
<feature type="region of interest" description="Disordered" evidence="1">
    <location>
        <begin position="1"/>
        <end position="21"/>
    </location>
</feature>
<accession>A0ABW6L6V4</accession>
<feature type="region of interest" description="Disordered" evidence="1">
    <location>
        <begin position="53"/>
        <end position="96"/>
    </location>
</feature>